<accession>A0ABS0H640</accession>
<evidence type="ECO:0000313" key="3">
    <source>
        <dbReference type="Proteomes" id="UP000638560"/>
    </source>
</evidence>
<keyword evidence="3" id="KW-1185">Reference proteome</keyword>
<comment type="caution">
    <text evidence="2">The sequence shown here is derived from an EMBL/GenBank/DDBJ whole genome shotgun (WGS) entry which is preliminary data.</text>
</comment>
<dbReference type="EMBL" id="JADPUN010000303">
    <property type="protein sequence ID" value="MBF9133922.1"/>
    <property type="molecule type" value="Genomic_DNA"/>
</dbReference>
<reference evidence="2 3" key="1">
    <citation type="submission" date="2020-11" db="EMBL/GenBank/DDBJ databases">
        <title>A novel isolate from a Black sea contaminated sediment with potential to produce alkanes: Plantactinospora alkalitolerans sp. nov.</title>
        <authorList>
            <person name="Carro L."/>
            <person name="Veyisoglu A."/>
            <person name="Guven K."/>
            <person name="Schumann P."/>
            <person name="Klenk H.-P."/>
            <person name="Sahin N."/>
        </authorList>
    </citation>
    <scope>NUCLEOTIDE SEQUENCE [LARGE SCALE GENOMIC DNA]</scope>
    <source>
        <strain evidence="2 3">S1510</strain>
    </source>
</reference>
<organism evidence="2 3">
    <name type="scientific">Plantactinospora alkalitolerans</name>
    <dbReference type="NCBI Taxonomy" id="2789879"/>
    <lineage>
        <taxon>Bacteria</taxon>
        <taxon>Bacillati</taxon>
        <taxon>Actinomycetota</taxon>
        <taxon>Actinomycetes</taxon>
        <taxon>Micromonosporales</taxon>
        <taxon>Micromonosporaceae</taxon>
        <taxon>Plantactinospora</taxon>
    </lineage>
</organism>
<name>A0ABS0H640_9ACTN</name>
<evidence type="ECO:0000313" key="2">
    <source>
        <dbReference type="EMBL" id="MBF9133922.1"/>
    </source>
</evidence>
<evidence type="ECO:0000256" key="1">
    <source>
        <dbReference type="SAM" id="Phobius"/>
    </source>
</evidence>
<keyword evidence="1" id="KW-1133">Transmembrane helix</keyword>
<feature type="transmembrane region" description="Helical" evidence="1">
    <location>
        <begin position="34"/>
        <end position="51"/>
    </location>
</feature>
<dbReference type="Proteomes" id="UP000638560">
    <property type="component" value="Unassembled WGS sequence"/>
</dbReference>
<feature type="transmembrane region" description="Helical" evidence="1">
    <location>
        <begin position="94"/>
        <end position="114"/>
    </location>
</feature>
<feature type="transmembrane region" description="Helical" evidence="1">
    <location>
        <begin position="58"/>
        <end position="74"/>
    </location>
</feature>
<proteinExistence type="predicted"/>
<keyword evidence="1" id="KW-0472">Membrane</keyword>
<dbReference type="RefSeq" id="WP_196205415.1">
    <property type="nucleotide sequence ID" value="NZ_JADPUN010000303.1"/>
</dbReference>
<gene>
    <name evidence="2" type="ORF">I0C86_34050</name>
</gene>
<keyword evidence="1" id="KW-0812">Transmembrane</keyword>
<sequence>MNSVLLVAVVVVAVVIIVVKRFLGEPLNARDLAVPPLVLVGIGIYTLTRVGELSGSEIGWILAGSTVGLALGAIRGTTVRLFTRGGVLWQRYSGWTVGVWVVSFAISAGLGYLATRAGVREEARPLTLSIGVSLLGELATLGKRALSTGVPFAPDRR</sequence>
<protein>
    <submittedName>
        <fullName evidence="2">DUF1453 family protein</fullName>
    </submittedName>
</protein>